<dbReference type="Proteomes" id="UP000321523">
    <property type="component" value="Unassembled WGS sequence"/>
</dbReference>
<dbReference type="RefSeq" id="WP_157599338.1">
    <property type="nucleotide sequence ID" value="NZ_BJYZ01000009.1"/>
</dbReference>
<accession>A0A512DNQ4</accession>
<organism evidence="2 3">
    <name type="scientific">Skermanella aerolata</name>
    <dbReference type="NCBI Taxonomy" id="393310"/>
    <lineage>
        <taxon>Bacteria</taxon>
        <taxon>Pseudomonadati</taxon>
        <taxon>Pseudomonadota</taxon>
        <taxon>Alphaproteobacteria</taxon>
        <taxon>Rhodospirillales</taxon>
        <taxon>Azospirillaceae</taxon>
        <taxon>Skermanella</taxon>
    </lineage>
</organism>
<evidence type="ECO:0000313" key="2">
    <source>
        <dbReference type="EMBL" id="GEO38115.1"/>
    </source>
</evidence>
<feature type="region of interest" description="Disordered" evidence="1">
    <location>
        <begin position="21"/>
        <end position="50"/>
    </location>
</feature>
<dbReference type="AlphaFoldDB" id="A0A512DNQ4"/>
<feature type="compositionally biased region" description="Basic and acidic residues" evidence="1">
    <location>
        <begin position="21"/>
        <end position="38"/>
    </location>
</feature>
<evidence type="ECO:0000313" key="3">
    <source>
        <dbReference type="Proteomes" id="UP000321523"/>
    </source>
</evidence>
<proteinExistence type="predicted"/>
<keyword evidence="3" id="KW-1185">Reference proteome</keyword>
<comment type="caution">
    <text evidence="2">The sequence shown here is derived from an EMBL/GenBank/DDBJ whole genome shotgun (WGS) entry which is preliminary data.</text>
</comment>
<name>A0A512DNQ4_9PROT</name>
<protein>
    <submittedName>
        <fullName evidence="2">Uncharacterized protein</fullName>
    </submittedName>
</protein>
<gene>
    <name evidence="2" type="ORF">SAE02_22630</name>
</gene>
<feature type="compositionally biased region" description="Acidic residues" evidence="1">
    <location>
        <begin position="39"/>
        <end position="50"/>
    </location>
</feature>
<reference evidence="2 3" key="1">
    <citation type="submission" date="2019-07" db="EMBL/GenBank/DDBJ databases">
        <title>Whole genome shotgun sequence of Skermanella aerolata NBRC 106429.</title>
        <authorList>
            <person name="Hosoyama A."/>
            <person name="Uohara A."/>
            <person name="Ohji S."/>
            <person name="Ichikawa N."/>
        </authorList>
    </citation>
    <scope>NUCLEOTIDE SEQUENCE [LARGE SCALE GENOMIC DNA]</scope>
    <source>
        <strain evidence="2 3">NBRC 106429</strain>
    </source>
</reference>
<evidence type="ECO:0000256" key="1">
    <source>
        <dbReference type="SAM" id="MobiDB-lite"/>
    </source>
</evidence>
<dbReference type="EMBL" id="BJYZ01000009">
    <property type="protein sequence ID" value="GEO38115.1"/>
    <property type="molecule type" value="Genomic_DNA"/>
</dbReference>
<sequence length="50" mass="5508">MLSYHDLEDFMGINDALTDSRVKHRETVTASKHDRGDAADDASVDEDAEG</sequence>